<dbReference type="AlphaFoldDB" id="A0A9E4N1Z2"/>
<comment type="caution">
    <text evidence="3">The sequence shown here is derived from an EMBL/GenBank/DDBJ whole genome shotgun (WGS) entry which is preliminary data.</text>
</comment>
<dbReference type="SUPFAM" id="SSF55729">
    <property type="entry name" value="Acyl-CoA N-acyltransferases (Nat)"/>
    <property type="match status" value="1"/>
</dbReference>
<keyword evidence="1" id="KW-0808">Transferase</keyword>
<dbReference type="CDD" id="cd04301">
    <property type="entry name" value="NAT_SF"/>
    <property type="match status" value="1"/>
</dbReference>
<evidence type="ECO:0000313" key="4">
    <source>
        <dbReference type="Proteomes" id="UP000886667"/>
    </source>
</evidence>
<dbReference type="EMBL" id="JAEPCM010000014">
    <property type="protein sequence ID" value="MCG7944765.1"/>
    <property type="molecule type" value="Genomic_DNA"/>
</dbReference>
<gene>
    <name evidence="3" type="ORF">JAZ07_00305</name>
</gene>
<dbReference type="PANTHER" id="PTHR13947:SF37">
    <property type="entry name" value="LD18367P"/>
    <property type="match status" value="1"/>
</dbReference>
<accession>A0A9E4N1Z2</accession>
<protein>
    <submittedName>
        <fullName evidence="3">GNAT family N-acetyltransferase</fullName>
    </submittedName>
</protein>
<dbReference type="InterPro" id="IPR016181">
    <property type="entry name" value="Acyl_CoA_acyltransferase"/>
</dbReference>
<proteinExistence type="predicted"/>
<sequence length="213" mass="23958">MDITIRPYRQSDYELCEALVAQAWGFDEILKPAEMSALAKYLYTRGSLISSNYCRVAEVDGRLVGFIFGYNEYAVKPKGKLLFTLQILWRLLTVSGHRPDDKKRLIRAIEEHQKNRTAIVGQGRSEIVLFVVADDYQGVGIGSRLWCGFEAHCRSGSVQEIIVETNRSGASGFYEKLGFELIADFDSPLHEYATKGGQACMYEYQTGQSSGRC</sequence>
<dbReference type="InterPro" id="IPR000182">
    <property type="entry name" value="GNAT_dom"/>
</dbReference>
<organism evidence="3 4">
    <name type="scientific">Candidatus Thiodiazotropha taylori</name>
    <dbReference type="NCBI Taxonomy" id="2792791"/>
    <lineage>
        <taxon>Bacteria</taxon>
        <taxon>Pseudomonadati</taxon>
        <taxon>Pseudomonadota</taxon>
        <taxon>Gammaproteobacteria</taxon>
        <taxon>Chromatiales</taxon>
        <taxon>Sedimenticolaceae</taxon>
        <taxon>Candidatus Thiodiazotropha</taxon>
    </lineage>
</organism>
<name>A0A9E4N1Z2_9GAMM</name>
<dbReference type="GO" id="GO:0008080">
    <property type="term" value="F:N-acetyltransferase activity"/>
    <property type="evidence" value="ECO:0007669"/>
    <property type="project" value="InterPro"/>
</dbReference>
<dbReference type="Proteomes" id="UP000886667">
    <property type="component" value="Unassembled WGS sequence"/>
</dbReference>
<dbReference type="Pfam" id="PF13673">
    <property type="entry name" value="Acetyltransf_10"/>
    <property type="match status" value="1"/>
</dbReference>
<dbReference type="PROSITE" id="PS51186">
    <property type="entry name" value="GNAT"/>
    <property type="match status" value="1"/>
</dbReference>
<dbReference type="Gene3D" id="3.40.630.30">
    <property type="match status" value="1"/>
</dbReference>
<evidence type="ECO:0000256" key="1">
    <source>
        <dbReference type="ARBA" id="ARBA00022679"/>
    </source>
</evidence>
<dbReference type="InterPro" id="IPR050769">
    <property type="entry name" value="NAT_camello-type"/>
</dbReference>
<evidence type="ECO:0000259" key="2">
    <source>
        <dbReference type="PROSITE" id="PS51186"/>
    </source>
</evidence>
<dbReference type="PANTHER" id="PTHR13947">
    <property type="entry name" value="GNAT FAMILY N-ACETYLTRANSFERASE"/>
    <property type="match status" value="1"/>
</dbReference>
<reference evidence="3" key="1">
    <citation type="journal article" date="2021" name="Proc. Natl. Acad. Sci. U.S.A.">
        <title>Global biogeography of chemosynthetic symbionts reveals both localized and globally distributed symbiont groups. .</title>
        <authorList>
            <person name="Osvatic J.T."/>
            <person name="Wilkins L.G.E."/>
            <person name="Leibrecht L."/>
            <person name="Leray M."/>
            <person name="Zauner S."/>
            <person name="Polzin J."/>
            <person name="Camacho Y."/>
            <person name="Gros O."/>
            <person name="van Gils J.A."/>
            <person name="Eisen J.A."/>
            <person name="Petersen J.M."/>
            <person name="Yuen B."/>
        </authorList>
    </citation>
    <scope>NUCLEOTIDE SEQUENCE</scope>
    <source>
        <strain evidence="3">MAGclacostrist064TRANS</strain>
    </source>
</reference>
<feature type="domain" description="N-acetyltransferase" evidence="2">
    <location>
        <begin position="3"/>
        <end position="207"/>
    </location>
</feature>
<evidence type="ECO:0000313" key="3">
    <source>
        <dbReference type="EMBL" id="MCG7944765.1"/>
    </source>
</evidence>